<name>A0A8H6S982_MYCCL</name>
<comment type="caution">
    <text evidence="1">The sequence shown here is derived from an EMBL/GenBank/DDBJ whole genome shotgun (WGS) entry which is preliminary data.</text>
</comment>
<reference evidence="1" key="1">
    <citation type="submission" date="2020-05" db="EMBL/GenBank/DDBJ databases">
        <title>Mycena genomes resolve the evolution of fungal bioluminescence.</title>
        <authorList>
            <person name="Tsai I.J."/>
        </authorList>
    </citation>
    <scope>NUCLEOTIDE SEQUENCE</scope>
    <source>
        <strain evidence="1">110903Hualien_Pintung</strain>
    </source>
</reference>
<keyword evidence="2" id="KW-1185">Reference proteome</keyword>
<sequence length="285" mass="31910">MVIPHEPSNLDSESSSLVFAALPDDMLFEIIHQAAVQDTATALALAMCSKAVGRAAERELYASVCLRSISAIRRFTFALETKERRILARVSALRLAVKMPSSLSGDAFWALVSERCPNIDTLAIWDADLKALLRPEMRIRPRQLSFFSNTIAHLARGAAPITIQEPVDDACLWTRLTHLYIAERNLSNMFGFIRVRPEALLHVTHFASSLTRTPDLHWVEVGKIPSLRVCVFLSSTWAPAGFLQGRMPVDRLDRIVVLNTSDAEDAEGYWKLAEEKIAERRLEIS</sequence>
<accession>A0A8H6S982</accession>
<gene>
    <name evidence="1" type="ORF">HMN09_01140100</name>
</gene>
<evidence type="ECO:0000313" key="2">
    <source>
        <dbReference type="Proteomes" id="UP000613580"/>
    </source>
</evidence>
<organism evidence="1 2">
    <name type="scientific">Mycena chlorophos</name>
    <name type="common">Agaric fungus</name>
    <name type="synonym">Agaricus chlorophos</name>
    <dbReference type="NCBI Taxonomy" id="658473"/>
    <lineage>
        <taxon>Eukaryota</taxon>
        <taxon>Fungi</taxon>
        <taxon>Dikarya</taxon>
        <taxon>Basidiomycota</taxon>
        <taxon>Agaricomycotina</taxon>
        <taxon>Agaricomycetes</taxon>
        <taxon>Agaricomycetidae</taxon>
        <taxon>Agaricales</taxon>
        <taxon>Marasmiineae</taxon>
        <taxon>Mycenaceae</taxon>
        <taxon>Mycena</taxon>
    </lineage>
</organism>
<dbReference type="OrthoDB" id="2851025at2759"/>
<protein>
    <submittedName>
        <fullName evidence="1">Uncharacterized protein</fullName>
    </submittedName>
</protein>
<proteinExistence type="predicted"/>
<evidence type="ECO:0000313" key="1">
    <source>
        <dbReference type="EMBL" id="KAF7294117.1"/>
    </source>
</evidence>
<dbReference type="AlphaFoldDB" id="A0A8H6S982"/>
<dbReference type="EMBL" id="JACAZE010000019">
    <property type="protein sequence ID" value="KAF7294117.1"/>
    <property type="molecule type" value="Genomic_DNA"/>
</dbReference>
<dbReference type="Proteomes" id="UP000613580">
    <property type="component" value="Unassembled WGS sequence"/>
</dbReference>